<dbReference type="EMBL" id="CAJVPZ010003067">
    <property type="protein sequence ID" value="CAG8524155.1"/>
    <property type="molecule type" value="Genomic_DNA"/>
</dbReference>
<reference evidence="2" key="1">
    <citation type="submission" date="2021-06" db="EMBL/GenBank/DDBJ databases">
        <authorList>
            <person name="Kallberg Y."/>
            <person name="Tangrot J."/>
            <person name="Rosling A."/>
        </authorList>
    </citation>
    <scope>NUCLEOTIDE SEQUENCE</scope>
    <source>
        <strain evidence="2">IN212</strain>
    </source>
</reference>
<evidence type="ECO:0000256" key="1">
    <source>
        <dbReference type="SAM" id="MobiDB-lite"/>
    </source>
</evidence>
<sequence length="182" mass="21287">LDNLYQQQSCSSSAELQSQQSYNEKQQNQSNKTSQIHTSSNHHNSMRSSAYTPFNASTYQNKALQINKELNIPIEDVINSFYKRPNKYTSNKNYHNDITINVTFSAASHFQYTNQLELKEEQESSGIGNQQFELNQINYGNIDQEYDDQQSYHENSDHKYSDQEHSDQEHSNQEYSDQEYSD</sequence>
<evidence type="ECO:0000313" key="2">
    <source>
        <dbReference type="EMBL" id="CAG8524155.1"/>
    </source>
</evidence>
<organism evidence="2 3">
    <name type="scientific">Racocetra fulgida</name>
    <dbReference type="NCBI Taxonomy" id="60492"/>
    <lineage>
        <taxon>Eukaryota</taxon>
        <taxon>Fungi</taxon>
        <taxon>Fungi incertae sedis</taxon>
        <taxon>Mucoromycota</taxon>
        <taxon>Glomeromycotina</taxon>
        <taxon>Glomeromycetes</taxon>
        <taxon>Diversisporales</taxon>
        <taxon>Gigasporaceae</taxon>
        <taxon>Racocetra</taxon>
    </lineage>
</organism>
<protein>
    <submittedName>
        <fullName evidence="2">602_t:CDS:1</fullName>
    </submittedName>
</protein>
<name>A0A9N9AB72_9GLOM</name>
<accession>A0A9N9AB72</accession>
<keyword evidence="3" id="KW-1185">Reference proteome</keyword>
<dbReference type="Proteomes" id="UP000789396">
    <property type="component" value="Unassembled WGS sequence"/>
</dbReference>
<feature type="compositionally biased region" description="Basic and acidic residues" evidence="1">
    <location>
        <begin position="150"/>
        <end position="172"/>
    </location>
</feature>
<comment type="caution">
    <text evidence="2">The sequence shown here is derived from an EMBL/GenBank/DDBJ whole genome shotgun (WGS) entry which is preliminary data.</text>
</comment>
<feature type="non-terminal residue" evidence="2">
    <location>
        <position position="182"/>
    </location>
</feature>
<feature type="region of interest" description="Disordered" evidence="1">
    <location>
        <begin position="1"/>
        <end position="51"/>
    </location>
</feature>
<proteinExistence type="predicted"/>
<feature type="region of interest" description="Disordered" evidence="1">
    <location>
        <begin position="140"/>
        <end position="182"/>
    </location>
</feature>
<gene>
    <name evidence="2" type="ORF">RFULGI_LOCUS3494</name>
</gene>
<evidence type="ECO:0000313" key="3">
    <source>
        <dbReference type="Proteomes" id="UP000789396"/>
    </source>
</evidence>
<dbReference type="AlphaFoldDB" id="A0A9N9AB72"/>